<gene>
    <name evidence="2" type="ORF">BYL167_LOCUS36602</name>
    <name evidence="4" type="ORF">BYL167_LOCUS48087</name>
    <name evidence="3" type="ORF">GIL414_LOCUS45369</name>
    <name evidence="5" type="ORF">GIL414_LOCUS47502</name>
    <name evidence="1" type="ORF">KQP761_LOCUS19659</name>
</gene>
<feature type="non-terminal residue" evidence="1">
    <location>
        <position position="1"/>
    </location>
</feature>
<protein>
    <submittedName>
        <fullName evidence="1">Uncharacterized protein</fullName>
    </submittedName>
</protein>
<evidence type="ECO:0000313" key="1">
    <source>
        <dbReference type="EMBL" id="CAF1576070.1"/>
    </source>
</evidence>
<evidence type="ECO:0000313" key="3">
    <source>
        <dbReference type="EMBL" id="CAF4756452.1"/>
    </source>
</evidence>
<dbReference type="EMBL" id="CAJOBH010139859">
    <property type="protein sequence ID" value="CAF4799637.1"/>
    <property type="molecule type" value="Genomic_DNA"/>
</dbReference>
<accession>A0A815Z015</accession>
<dbReference type="EMBL" id="CAJOBJ010139464">
    <property type="protein sequence ID" value="CAF4756452.1"/>
    <property type="molecule type" value="Genomic_DNA"/>
</dbReference>
<feature type="non-terminal residue" evidence="1">
    <location>
        <position position="57"/>
    </location>
</feature>
<dbReference type="EMBL" id="CAJOBJ010151661">
    <property type="protein sequence ID" value="CAF4809083.1"/>
    <property type="molecule type" value="Genomic_DNA"/>
</dbReference>
<dbReference type="EMBL" id="CAJOBH010080288">
    <property type="protein sequence ID" value="CAF4513870.1"/>
    <property type="molecule type" value="Genomic_DNA"/>
</dbReference>
<evidence type="ECO:0000313" key="6">
    <source>
        <dbReference type="Proteomes" id="UP000663834"/>
    </source>
</evidence>
<name>A0A815Z015_9BILA</name>
<dbReference type="EMBL" id="CAJNOW010010079">
    <property type="protein sequence ID" value="CAF1576070.1"/>
    <property type="molecule type" value="Genomic_DNA"/>
</dbReference>
<dbReference type="AlphaFoldDB" id="A0A815Z015"/>
<evidence type="ECO:0000313" key="2">
    <source>
        <dbReference type="EMBL" id="CAF4513870.1"/>
    </source>
</evidence>
<reference evidence="1" key="1">
    <citation type="submission" date="2021-02" db="EMBL/GenBank/DDBJ databases">
        <authorList>
            <person name="Nowell W R."/>
        </authorList>
    </citation>
    <scope>NUCLEOTIDE SEQUENCE</scope>
</reference>
<dbReference type="Proteomes" id="UP000663834">
    <property type="component" value="Unassembled WGS sequence"/>
</dbReference>
<dbReference type="Proteomes" id="UP000681720">
    <property type="component" value="Unassembled WGS sequence"/>
</dbReference>
<evidence type="ECO:0000313" key="5">
    <source>
        <dbReference type="EMBL" id="CAF4809083.1"/>
    </source>
</evidence>
<evidence type="ECO:0000313" key="4">
    <source>
        <dbReference type="EMBL" id="CAF4799637.1"/>
    </source>
</evidence>
<dbReference type="OrthoDB" id="5086500at2759"/>
<dbReference type="Proteomes" id="UP000681967">
    <property type="component" value="Unassembled WGS sequence"/>
</dbReference>
<sequence length="57" mass="6456">SDEDDELENNKALDNHIEKKILSLDINASHSIEQTNNTNLKSTSIPSWINDQVYGDK</sequence>
<proteinExistence type="predicted"/>
<organism evidence="1 6">
    <name type="scientific">Rotaria magnacalcarata</name>
    <dbReference type="NCBI Taxonomy" id="392030"/>
    <lineage>
        <taxon>Eukaryota</taxon>
        <taxon>Metazoa</taxon>
        <taxon>Spiralia</taxon>
        <taxon>Gnathifera</taxon>
        <taxon>Rotifera</taxon>
        <taxon>Eurotatoria</taxon>
        <taxon>Bdelloidea</taxon>
        <taxon>Philodinida</taxon>
        <taxon>Philodinidae</taxon>
        <taxon>Rotaria</taxon>
    </lineage>
</organism>
<comment type="caution">
    <text evidence="1">The sequence shown here is derived from an EMBL/GenBank/DDBJ whole genome shotgun (WGS) entry which is preliminary data.</text>
</comment>